<keyword evidence="2" id="KW-0255">Endonuclease</keyword>
<accession>A0ABV6RLR5</accession>
<dbReference type="InterPro" id="IPR002711">
    <property type="entry name" value="HNH"/>
</dbReference>
<dbReference type="GO" id="GO:0004519">
    <property type="term" value="F:endonuclease activity"/>
    <property type="evidence" value="ECO:0007669"/>
    <property type="project" value="UniProtKB-KW"/>
</dbReference>
<evidence type="ECO:0000313" key="2">
    <source>
        <dbReference type="EMBL" id="MFC0677514.1"/>
    </source>
</evidence>
<dbReference type="CDD" id="cd00085">
    <property type="entry name" value="HNHc"/>
    <property type="match status" value="1"/>
</dbReference>
<dbReference type="EMBL" id="JBHLTG010000001">
    <property type="protein sequence ID" value="MFC0677514.1"/>
    <property type="molecule type" value="Genomic_DNA"/>
</dbReference>
<name>A0ABV6RLR5_9GAMM</name>
<proteinExistence type="predicted"/>
<dbReference type="Pfam" id="PF01844">
    <property type="entry name" value="HNH"/>
    <property type="match status" value="1"/>
</dbReference>
<organism evidence="2 3">
    <name type="scientific">Lysobacter korlensis</name>
    <dbReference type="NCBI Taxonomy" id="553636"/>
    <lineage>
        <taxon>Bacteria</taxon>
        <taxon>Pseudomonadati</taxon>
        <taxon>Pseudomonadota</taxon>
        <taxon>Gammaproteobacteria</taxon>
        <taxon>Lysobacterales</taxon>
        <taxon>Lysobacteraceae</taxon>
        <taxon>Lysobacter</taxon>
    </lineage>
</organism>
<reference evidence="2 3" key="1">
    <citation type="submission" date="2024-09" db="EMBL/GenBank/DDBJ databases">
        <authorList>
            <person name="Sun Q."/>
            <person name="Mori K."/>
        </authorList>
    </citation>
    <scope>NUCLEOTIDE SEQUENCE [LARGE SCALE GENOMIC DNA]</scope>
    <source>
        <strain evidence="2 3">KCTC 23076</strain>
    </source>
</reference>
<dbReference type="SMART" id="SM00507">
    <property type="entry name" value="HNHc"/>
    <property type="match status" value="1"/>
</dbReference>
<dbReference type="Proteomes" id="UP001589896">
    <property type="component" value="Unassembled WGS sequence"/>
</dbReference>
<keyword evidence="2" id="KW-0378">Hydrolase</keyword>
<dbReference type="InterPro" id="IPR003615">
    <property type="entry name" value="HNH_nuc"/>
</dbReference>
<dbReference type="RefSeq" id="WP_386666112.1">
    <property type="nucleotide sequence ID" value="NZ_JBHLTG010000001.1"/>
</dbReference>
<evidence type="ECO:0000259" key="1">
    <source>
        <dbReference type="SMART" id="SM00507"/>
    </source>
</evidence>
<keyword evidence="3" id="KW-1185">Reference proteome</keyword>
<sequence length="69" mass="7547">MLAAEPLCRECNKKGIVRAANHVDHVNGDPSNNDLTNLQPLCAPCHSRKTAAEDGGFGNRRKADVRVHR</sequence>
<evidence type="ECO:0000313" key="3">
    <source>
        <dbReference type="Proteomes" id="UP001589896"/>
    </source>
</evidence>
<gene>
    <name evidence="2" type="ORF">ACFFGH_06575</name>
</gene>
<keyword evidence="2" id="KW-0540">Nuclease</keyword>
<feature type="domain" description="HNH nuclease" evidence="1">
    <location>
        <begin position="1"/>
        <end position="47"/>
    </location>
</feature>
<comment type="caution">
    <text evidence="2">The sequence shown here is derived from an EMBL/GenBank/DDBJ whole genome shotgun (WGS) entry which is preliminary data.</text>
</comment>
<protein>
    <submittedName>
        <fullName evidence="2">HNH endonuclease signature motif containing protein</fullName>
    </submittedName>
</protein>